<feature type="region of interest" description="Disordered" evidence="1">
    <location>
        <begin position="101"/>
        <end position="136"/>
    </location>
</feature>
<reference evidence="2" key="1">
    <citation type="submission" date="2020-03" db="EMBL/GenBank/DDBJ databases">
        <authorList>
            <person name="He L."/>
        </authorList>
    </citation>
    <scope>NUCLEOTIDE SEQUENCE</scope>
    <source>
        <strain evidence="2">CkLH20</strain>
    </source>
</reference>
<dbReference type="Proteomes" id="UP000781932">
    <property type="component" value="Unassembled WGS sequence"/>
</dbReference>
<feature type="compositionally biased region" description="Polar residues" evidence="1">
    <location>
        <begin position="34"/>
        <end position="43"/>
    </location>
</feature>
<comment type="caution">
    <text evidence="2">The sequence shown here is derived from an EMBL/GenBank/DDBJ whole genome shotgun (WGS) entry which is preliminary data.</text>
</comment>
<organism evidence="2 3">
    <name type="scientific">Colletotrichum karsti</name>
    <dbReference type="NCBI Taxonomy" id="1095194"/>
    <lineage>
        <taxon>Eukaryota</taxon>
        <taxon>Fungi</taxon>
        <taxon>Dikarya</taxon>
        <taxon>Ascomycota</taxon>
        <taxon>Pezizomycotina</taxon>
        <taxon>Sordariomycetes</taxon>
        <taxon>Hypocreomycetidae</taxon>
        <taxon>Glomerellales</taxon>
        <taxon>Glomerellaceae</taxon>
        <taxon>Colletotrichum</taxon>
        <taxon>Colletotrichum boninense species complex</taxon>
    </lineage>
</organism>
<feature type="compositionally biased region" description="Basic and acidic residues" evidence="1">
    <location>
        <begin position="190"/>
        <end position="205"/>
    </location>
</feature>
<dbReference type="OrthoDB" id="4767464at2759"/>
<gene>
    <name evidence="2" type="ORF">CkaCkLH20_03655</name>
</gene>
<dbReference type="EMBL" id="JAATWM020000009">
    <property type="protein sequence ID" value="KAF9878755.1"/>
    <property type="molecule type" value="Genomic_DNA"/>
</dbReference>
<name>A0A9P6IH19_9PEZI</name>
<protein>
    <submittedName>
        <fullName evidence="2">Uncharacterized protein</fullName>
    </submittedName>
</protein>
<evidence type="ECO:0000313" key="3">
    <source>
        <dbReference type="Proteomes" id="UP000781932"/>
    </source>
</evidence>
<dbReference type="GeneID" id="62159448"/>
<proteinExistence type="predicted"/>
<feature type="region of interest" description="Disordered" evidence="1">
    <location>
        <begin position="1"/>
        <end position="86"/>
    </location>
</feature>
<feature type="compositionally biased region" description="Basic and acidic residues" evidence="1">
    <location>
        <begin position="101"/>
        <end position="116"/>
    </location>
</feature>
<dbReference type="AlphaFoldDB" id="A0A9P6IH19"/>
<dbReference type="RefSeq" id="XP_038748216.1">
    <property type="nucleotide sequence ID" value="XM_038886374.1"/>
</dbReference>
<accession>A0A9P6IH19</accession>
<feature type="region of interest" description="Disordered" evidence="1">
    <location>
        <begin position="186"/>
        <end position="205"/>
    </location>
</feature>
<keyword evidence="3" id="KW-1185">Reference proteome</keyword>
<evidence type="ECO:0000313" key="2">
    <source>
        <dbReference type="EMBL" id="KAF9878755.1"/>
    </source>
</evidence>
<evidence type="ECO:0000256" key="1">
    <source>
        <dbReference type="SAM" id="MobiDB-lite"/>
    </source>
</evidence>
<sequence length="205" mass="22614">MGSSSSKQKHATWGPGGNPTKAQQPGGFPPANSLAVSSVTHTGTAPKWCDKGSSQHNDFYRNNTQHLRQNGALDSQRMPPTSPFRQQYEAGKDLDQLAQDLDNKVKAHGKTKDPVVAKKQKKLGNPDYGGQPLESRQWHNGAADLLDESGRTWKAAGIERQKTAQNFIGYDSLQGHHGHQKRIAKCNQSAEKRAEKAEYHRKQVP</sequence>
<feature type="compositionally biased region" description="Polar residues" evidence="1">
    <location>
        <begin position="52"/>
        <end position="68"/>
    </location>
</feature>
<reference evidence="2" key="2">
    <citation type="submission" date="2020-11" db="EMBL/GenBank/DDBJ databases">
        <title>Whole genome sequencing of Colletotrichum sp.</title>
        <authorList>
            <person name="Li H."/>
        </authorList>
    </citation>
    <scope>NUCLEOTIDE SEQUENCE</scope>
    <source>
        <strain evidence="2">CkLH20</strain>
    </source>
</reference>